<feature type="region of interest" description="Disordered" evidence="1">
    <location>
        <begin position="1"/>
        <end position="24"/>
    </location>
</feature>
<feature type="region of interest" description="Disordered" evidence="1">
    <location>
        <begin position="87"/>
        <end position="110"/>
    </location>
</feature>
<comment type="caution">
    <text evidence="2">The sequence shown here is derived from an EMBL/GenBank/DDBJ whole genome shotgun (WGS) entry which is preliminary data.</text>
</comment>
<accession>A0ABQ5EGI8</accession>
<reference evidence="2" key="1">
    <citation type="journal article" date="2022" name="Int. J. Mol. Sci.">
        <title>Draft Genome of Tanacetum Coccineum: Genomic Comparison of Closely Related Tanacetum-Family Plants.</title>
        <authorList>
            <person name="Yamashiro T."/>
            <person name="Shiraishi A."/>
            <person name="Nakayama K."/>
            <person name="Satake H."/>
        </authorList>
    </citation>
    <scope>NUCLEOTIDE SEQUENCE</scope>
</reference>
<sequence>MELESGKHLPSQTGTNRGQRDDAIEMPLQIRITESAGKQSSGSSVQDAKTVNLHKIEFRILTASEAAGFKRKKKIINEGYDLLNPKLPSANQNTTLDRPDSIKSPNPSTEIKSPQMLFDTYLEPFSNGSEISNRKTLSLNSHRGFFVQDPMQQRGKFDSKGNVIPHQIPTIEAIRSRIKHHIFVKRDR</sequence>
<organism evidence="2 3">
    <name type="scientific">Tanacetum coccineum</name>
    <dbReference type="NCBI Taxonomy" id="301880"/>
    <lineage>
        <taxon>Eukaryota</taxon>
        <taxon>Viridiplantae</taxon>
        <taxon>Streptophyta</taxon>
        <taxon>Embryophyta</taxon>
        <taxon>Tracheophyta</taxon>
        <taxon>Spermatophyta</taxon>
        <taxon>Magnoliopsida</taxon>
        <taxon>eudicotyledons</taxon>
        <taxon>Gunneridae</taxon>
        <taxon>Pentapetalae</taxon>
        <taxon>asterids</taxon>
        <taxon>campanulids</taxon>
        <taxon>Asterales</taxon>
        <taxon>Asteraceae</taxon>
        <taxon>Asteroideae</taxon>
        <taxon>Anthemideae</taxon>
        <taxon>Anthemidinae</taxon>
        <taxon>Tanacetum</taxon>
    </lineage>
</organism>
<keyword evidence="3" id="KW-1185">Reference proteome</keyword>
<reference evidence="2" key="2">
    <citation type="submission" date="2022-01" db="EMBL/GenBank/DDBJ databases">
        <authorList>
            <person name="Yamashiro T."/>
            <person name="Shiraishi A."/>
            <person name="Satake H."/>
            <person name="Nakayama K."/>
        </authorList>
    </citation>
    <scope>NUCLEOTIDE SEQUENCE</scope>
</reference>
<evidence type="ECO:0000313" key="3">
    <source>
        <dbReference type="Proteomes" id="UP001151760"/>
    </source>
</evidence>
<dbReference type="Proteomes" id="UP001151760">
    <property type="component" value="Unassembled WGS sequence"/>
</dbReference>
<evidence type="ECO:0000256" key="1">
    <source>
        <dbReference type="SAM" id="MobiDB-lite"/>
    </source>
</evidence>
<proteinExistence type="predicted"/>
<gene>
    <name evidence="2" type="ORF">Tco_0976070</name>
</gene>
<protein>
    <submittedName>
        <fullName evidence="2">Uncharacterized protein</fullName>
    </submittedName>
</protein>
<name>A0ABQ5EGI8_9ASTR</name>
<evidence type="ECO:0000313" key="2">
    <source>
        <dbReference type="EMBL" id="GJT49913.1"/>
    </source>
</evidence>
<dbReference type="EMBL" id="BQNB010016277">
    <property type="protein sequence ID" value="GJT49913.1"/>
    <property type="molecule type" value="Genomic_DNA"/>
</dbReference>